<dbReference type="GO" id="GO:0016301">
    <property type="term" value="F:kinase activity"/>
    <property type="evidence" value="ECO:0007669"/>
    <property type="project" value="UniProtKB-KW"/>
</dbReference>
<dbReference type="SUPFAM" id="SSF56059">
    <property type="entry name" value="Glutathione synthetase ATP-binding domain-like"/>
    <property type="match status" value="1"/>
</dbReference>
<reference evidence="2" key="2">
    <citation type="journal article" date="2014" name="ISME J.">
        <title>Microbial stratification in low pH oxic and suboxic macroscopic growths along an acid mine drainage.</title>
        <authorList>
            <person name="Mendez-Garcia C."/>
            <person name="Mesa V."/>
            <person name="Sprenger R.R."/>
            <person name="Richter M."/>
            <person name="Diez M.S."/>
            <person name="Solano J."/>
            <person name="Bargiela R."/>
            <person name="Golyshina O.V."/>
            <person name="Manteca A."/>
            <person name="Ramos J.L."/>
            <person name="Gallego J.R."/>
            <person name="Llorente I."/>
            <person name="Martins Dos Santos V.A."/>
            <person name="Jensen O.N."/>
            <person name="Pelaez A.I."/>
            <person name="Sanchez J."/>
            <person name="Ferrer M."/>
        </authorList>
    </citation>
    <scope>NUCLEOTIDE SEQUENCE</scope>
</reference>
<dbReference type="InterPro" id="IPR010121">
    <property type="entry name" value="Pyruvate_phosphate_dikinase"/>
</dbReference>
<dbReference type="PANTHER" id="PTHR22931">
    <property type="entry name" value="PHOSPHOENOLPYRUVATE DIKINASE-RELATED"/>
    <property type="match status" value="1"/>
</dbReference>
<dbReference type="GO" id="GO:0005524">
    <property type="term" value="F:ATP binding"/>
    <property type="evidence" value="ECO:0007669"/>
    <property type="project" value="InterPro"/>
</dbReference>
<gene>
    <name evidence="2" type="ORF">B1B_12783</name>
</gene>
<evidence type="ECO:0000259" key="1">
    <source>
        <dbReference type="Pfam" id="PF01326"/>
    </source>
</evidence>
<dbReference type="AlphaFoldDB" id="T1AV98"/>
<sequence>EIAIEAVFKSWNSERAKAYREINGISDEMGTAVNVVAMIFGNMGNDSATGVAFTRDPNTGEKKLFAEYLTNAQGEDVVSGSRTPRSIDQLEKEYPVPMQT</sequence>
<dbReference type="Gene3D" id="3.30.470.20">
    <property type="entry name" value="ATP-grasp fold, B domain"/>
    <property type="match status" value="1"/>
</dbReference>
<reference evidence="2" key="1">
    <citation type="submission" date="2013-08" db="EMBL/GenBank/DDBJ databases">
        <authorList>
            <person name="Mendez C."/>
            <person name="Richter M."/>
            <person name="Ferrer M."/>
            <person name="Sanchez J."/>
        </authorList>
    </citation>
    <scope>NUCLEOTIDE SEQUENCE</scope>
</reference>
<feature type="non-terminal residue" evidence="2">
    <location>
        <position position="1"/>
    </location>
</feature>
<protein>
    <submittedName>
        <fullName evidence="2">Pyruvate phosphate dikinase, PEP/pyruvate-binding domain protein</fullName>
        <ecNumber evidence="2">2.7.9.-</ecNumber>
    </submittedName>
</protein>
<comment type="caution">
    <text evidence="2">The sequence shown here is derived from an EMBL/GenBank/DDBJ whole genome shotgun (WGS) entry which is preliminary data.</text>
</comment>
<accession>T1AV98</accession>
<organism evidence="2">
    <name type="scientific">mine drainage metagenome</name>
    <dbReference type="NCBI Taxonomy" id="410659"/>
    <lineage>
        <taxon>unclassified sequences</taxon>
        <taxon>metagenomes</taxon>
        <taxon>ecological metagenomes</taxon>
    </lineage>
</organism>
<dbReference type="InterPro" id="IPR002192">
    <property type="entry name" value="PPDK_AMP/ATP-bd"/>
</dbReference>
<name>T1AV98_9ZZZZ</name>
<proteinExistence type="predicted"/>
<evidence type="ECO:0000313" key="2">
    <source>
        <dbReference type="EMBL" id="EQD45995.1"/>
    </source>
</evidence>
<dbReference type="GO" id="GO:0050242">
    <property type="term" value="F:pyruvate, phosphate dikinase activity"/>
    <property type="evidence" value="ECO:0007669"/>
    <property type="project" value="InterPro"/>
</dbReference>
<dbReference type="EC" id="2.7.9.-" evidence="2"/>
<dbReference type="PANTHER" id="PTHR22931:SF9">
    <property type="entry name" value="PYRUVATE, PHOSPHATE DIKINASE 1, CHLOROPLASTIC"/>
    <property type="match status" value="1"/>
</dbReference>
<keyword evidence="2" id="KW-0670">Pyruvate</keyword>
<dbReference type="Pfam" id="PF01326">
    <property type="entry name" value="PPDK_N"/>
    <property type="match status" value="1"/>
</dbReference>
<keyword evidence="2" id="KW-0808">Transferase</keyword>
<dbReference type="EMBL" id="AUZY01008398">
    <property type="protein sequence ID" value="EQD45995.1"/>
    <property type="molecule type" value="Genomic_DNA"/>
</dbReference>
<dbReference type="InterPro" id="IPR013815">
    <property type="entry name" value="ATP_grasp_subdomain_1"/>
</dbReference>
<dbReference type="Gene3D" id="3.30.1490.20">
    <property type="entry name" value="ATP-grasp fold, A domain"/>
    <property type="match status" value="1"/>
</dbReference>
<keyword evidence="2" id="KW-0418">Kinase</keyword>
<feature type="domain" description="Pyruvate phosphate dikinase AMP/ATP-binding" evidence="1">
    <location>
        <begin position="3"/>
        <end position="87"/>
    </location>
</feature>